<comment type="caution">
    <text evidence="7">The sequence shown here is derived from an EMBL/GenBank/DDBJ whole genome shotgun (WGS) entry which is preliminary data.</text>
</comment>
<evidence type="ECO:0000313" key="8">
    <source>
        <dbReference type="Proteomes" id="UP001617669"/>
    </source>
</evidence>
<dbReference type="InterPro" id="IPR014284">
    <property type="entry name" value="RNA_pol_sigma-70_dom"/>
</dbReference>
<comment type="similarity">
    <text evidence="1">Belongs to the sigma-70 factor family. ECF subfamily.</text>
</comment>
<dbReference type="SUPFAM" id="SSF88946">
    <property type="entry name" value="Sigma2 domain of RNA polymerase sigma factors"/>
    <property type="match status" value="1"/>
</dbReference>
<dbReference type="NCBIfam" id="TIGR02937">
    <property type="entry name" value="sigma70-ECF"/>
    <property type="match status" value="1"/>
</dbReference>
<evidence type="ECO:0000313" key="7">
    <source>
        <dbReference type="EMBL" id="MFJ5446420.1"/>
    </source>
</evidence>
<gene>
    <name evidence="7" type="ORF">ACIKP9_09285</name>
</gene>
<dbReference type="PANTHER" id="PTHR43133">
    <property type="entry name" value="RNA POLYMERASE ECF-TYPE SIGMA FACTO"/>
    <property type="match status" value="1"/>
</dbReference>
<dbReference type="InterPro" id="IPR013324">
    <property type="entry name" value="RNA_pol_sigma_r3/r4-like"/>
</dbReference>
<dbReference type="PANTHER" id="PTHR43133:SF63">
    <property type="entry name" value="RNA POLYMERASE SIGMA FACTOR FECI-RELATED"/>
    <property type="match status" value="1"/>
</dbReference>
<dbReference type="RefSeq" id="WP_400881688.1">
    <property type="nucleotide sequence ID" value="NZ_JBIWXY010000001.1"/>
</dbReference>
<dbReference type="InterPro" id="IPR007627">
    <property type="entry name" value="RNA_pol_sigma70_r2"/>
</dbReference>
<protein>
    <submittedName>
        <fullName evidence="7">Sigma-70 family RNA polymerase sigma factor</fullName>
    </submittedName>
</protein>
<dbReference type="InterPro" id="IPR036388">
    <property type="entry name" value="WH-like_DNA-bd_sf"/>
</dbReference>
<name>A0ABW8GR06_9PROT</name>
<dbReference type="NCBIfam" id="NF007232">
    <property type="entry name" value="PRK09651.1"/>
    <property type="match status" value="1"/>
</dbReference>
<proteinExistence type="inferred from homology"/>
<reference evidence="7 8" key="1">
    <citation type="submission" date="2024-11" db="EMBL/GenBank/DDBJ databases">
        <authorList>
            <person name="Kaparullina E.N."/>
            <person name="Delegan Y.A."/>
            <person name="Doronina N.V."/>
        </authorList>
    </citation>
    <scope>NUCLEOTIDE SEQUENCE [LARGE SCALE GENOMIC DNA]</scope>
    <source>
        <strain evidence="7 8">7sh_L</strain>
    </source>
</reference>
<dbReference type="Proteomes" id="UP001617669">
    <property type="component" value="Unassembled WGS sequence"/>
</dbReference>
<dbReference type="EMBL" id="JBIWXY010000001">
    <property type="protein sequence ID" value="MFJ5446420.1"/>
    <property type="molecule type" value="Genomic_DNA"/>
</dbReference>
<evidence type="ECO:0000256" key="4">
    <source>
        <dbReference type="ARBA" id="ARBA00023163"/>
    </source>
</evidence>
<dbReference type="InterPro" id="IPR039425">
    <property type="entry name" value="RNA_pol_sigma-70-like"/>
</dbReference>
<dbReference type="InterPro" id="IPR013325">
    <property type="entry name" value="RNA_pol_sigma_r2"/>
</dbReference>
<sequence>MPPDSSTVQQAISSLYSLHHGWLQDWLRRKLGDGADAADVAQDTFMRILTAPEHIAEKQAGWALQEPRAYLTVVAKRLMANLYRRRALEQAYLDSLALMPELAVPSAEHQLVILETLQQIDNMLDGLPRKVRAAFLLAQLEGMTYAQIAAQLDTSERTIKRYMVQAMAQCILLAP</sequence>
<dbReference type="NCBIfam" id="NF009180">
    <property type="entry name" value="PRK12528.1"/>
    <property type="match status" value="1"/>
</dbReference>
<evidence type="ECO:0000256" key="3">
    <source>
        <dbReference type="ARBA" id="ARBA00023082"/>
    </source>
</evidence>
<dbReference type="Gene3D" id="1.10.1740.10">
    <property type="match status" value="1"/>
</dbReference>
<evidence type="ECO:0000259" key="5">
    <source>
        <dbReference type="Pfam" id="PF04542"/>
    </source>
</evidence>
<dbReference type="SUPFAM" id="SSF88659">
    <property type="entry name" value="Sigma3 and sigma4 domains of RNA polymerase sigma factors"/>
    <property type="match status" value="1"/>
</dbReference>
<keyword evidence="8" id="KW-1185">Reference proteome</keyword>
<dbReference type="InterPro" id="IPR013249">
    <property type="entry name" value="RNA_pol_sigma70_r4_t2"/>
</dbReference>
<evidence type="ECO:0000259" key="6">
    <source>
        <dbReference type="Pfam" id="PF08281"/>
    </source>
</evidence>
<keyword evidence="4" id="KW-0804">Transcription</keyword>
<organism evidence="7 8">
    <name type="scientific">Methylobacillus methanolivorans</name>
    <dbReference type="NCBI Taxonomy" id="1848927"/>
    <lineage>
        <taxon>Bacteria</taxon>
        <taxon>Pseudomonadati</taxon>
        <taxon>Pseudomonadota</taxon>
        <taxon>Betaproteobacteria</taxon>
        <taxon>Nitrosomonadales</taxon>
        <taxon>Methylophilaceae</taxon>
        <taxon>Methylobacillus</taxon>
    </lineage>
</organism>
<keyword evidence="3" id="KW-0731">Sigma factor</keyword>
<keyword evidence="2" id="KW-0805">Transcription regulation</keyword>
<evidence type="ECO:0000256" key="1">
    <source>
        <dbReference type="ARBA" id="ARBA00010641"/>
    </source>
</evidence>
<dbReference type="Gene3D" id="1.10.10.10">
    <property type="entry name" value="Winged helix-like DNA-binding domain superfamily/Winged helix DNA-binding domain"/>
    <property type="match status" value="1"/>
</dbReference>
<accession>A0ABW8GR06</accession>
<dbReference type="Pfam" id="PF04542">
    <property type="entry name" value="Sigma70_r2"/>
    <property type="match status" value="1"/>
</dbReference>
<feature type="domain" description="RNA polymerase sigma factor 70 region 4 type 2" evidence="6">
    <location>
        <begin position="118"/>
        <end position="170"/>
    </location>
</feature>
<feature type="domain" description="RNA polymerase sigma-70 region 2" evidence="5">
    <location>
        <begin position="15"/>
        <end position="87"/>
    </location>
</feature>
<dbReference type="CDD" id="cd06171">
    <property type="entry name" value="Sigma70_r4"/>
    <property type="match status" value="1"/>
</dbReference>
<dbReference type="Pfam" id="PF08281">
    <property type="entry name" value="Sigma70_r4_2"/>
    <property type="match status" value="1"/>
</dbReference>
<evidence type="ECO:0000256" key="2">
    <source>
        <dbReference type="ARBA" id="ARBA00023015"/>
    </source>
</evidence>